<gene>
    <name evidence="5" type="ORF">JYZ213_LOCUS8914</name>
    <name evidence="6" type="ORF">OKA104_LOCUS11647</name>
</gene>
<dbReference type="PANTHER" id="PTHR10867">
    <property type="entry name" value="NNMT/PNMT/TEMT FAMILY MEMBER"/>
    <property type="match status" value="1"/>
</dbReference>
<dbReference type="AlphaFoldDB" id="A0A813XHW4"/>
<proteinExistence type="inferred from homology"/>
<evidence type="ECO:0000256" key="1">
    <source>
        <dbReference type="ARBA" id="ARBA00007996"/>
    </source>
</evidence>
<dbReference type="EMBL" id="CAJOAY010000544">
    <property type="protein sequence ID" value="CAF3688770.1"/>
    <property type="molecule type" value="Genomic_DNA"/>
</dbReference>
<dbReference type="Pfam" id="PF01234">
    <property type="entry name" value="NNMT_PNMT_TEMT"/>
    <property type="match status" value="2"/>
</dbReference>
<evidence type="ECO:0000313" key="6">
    <source>
        <dbReference type="EMBL" id="CAF3688770.1"/>
    </source>
</evidence>
<accession>A0A813XHW4</accession>
<dbReference type="Proteomes" id="UP000663881">
    <property type="component" value="Unassembled WGS sequence"/>
</dbReference>
<evidence type="ECO:0000256" key="2">
    <source>
        <dbReference type="ARBA" id="ARBA00022603"/>
    </source>
</evidence>
<dbReference type="Proteomes" id="UP000663845">
    <property type="component" value="Unassembled WGS sequence"/>
</dbReference>
<evidence type="ECO:0000313" key="5">
    <source>
        <dbReference type="EMBL" id="CAF0870214.1"/>
    </source>
</evidence>
<dbReference type="InterPro" id="IPR029063">
    <property type="entry name" value="SAM-dependent_MTases_sf"/>
</dbReference>
<dbReference type="CDD" id="cd02440">
    <property type="entry name" value="AdoMet_MTases"/>
    <property type="match status" value="1"/>
</dbReference>
<keyword evidence="4" id="KW-0949">S-adenosyl-L-methionine</keyword>
<sequence length="279" mass="33054">MGDETNNKTQQEHVNPWKASDYLEKWNPNAYLIYFNMNENSFFRPFLDFQTSNTSKILDTNLNKKQYRVLEYDGGPCRWSSLLLAHYFNEIWFCKFVPSNLESVQDWLDEKLNAFDWKPFFNYTLENGQIFRCDVNGKHSLFLDYPDNKNDQEQFDMIYSSFCLEIACPAYDIFRQTIYRFSNLLKPDGILLISSFINATSHIFNCNTFTDLPLNEEIIRASFENTGHLTQPIRVSFDSKCDPLHGITDDRMIINYGFKILGETDIFREYKLDYFKIIL</sequence>
<organism evidence="5 7">
    <name type="scientific">Adineta steineri</name>
    <dbReference type="NCBI Taxonomy" id="433720"/>
    <lineage>
        <taxon>Eukaryota</taxon>
        <taxon>Metazoa</taxon>
        <taxon>Spiralia</taxon>
        <taxon>Gnathifera</taxon>
        <taxon>Rotifera</taxon>
        <taxon>Eurotatoria</taxon>
        <taxon>Bdelloidea</taxon>
        <taxon>Adinetida</taxon>
        <taxon>Adinetidae</taxon>
        <taxon>Adineta</taxon>
    </lineage>
</organism>
<dbReference type="Gene3D" id="3.40.50.150">
    <property type="entry name" value="Vaccinia Virus protein VP39"/>
    <property type="match status" value="1"/>
</dbReference>
<reference evidence="5" key="1">
    <citation type="submission" date="2021-02" db="EMBL/GenBank/DDBJ databases">
        <authorList>
            <person name="Nowell W R."/>
        </authorList>
    </citation>
    <scope>NUCLEOTIDE SEQUENCE</scope>
</reference>
<dbReference type="EMBL" id="CAJNOG010000062">
    <property type="protein sequence ID" value="CAF0870214.1"/>
    <property type="molecule type" value="Genomic_DNA"/>
</dbReference>
<dbReference type="GO" id="GO:0008170">
    <property type="term" value="F:N-methyltransferase activity"/>
    <property type="evidence" value="ECO:0007669"/>
    <property type="project" value="TreeGrafter"/>
</dbReference>
<protein>
    <submittedName>
        <fullName evidence="5">Uncharacterized protein</fullName>
    </submittedName>
</protein>
<dbReference type="InterPro" id="IPR000940">
    <property type="entry name" value="NNMT_TEMT_trans"/>
</dbReference>
<keyword evidence="2" id="KW-0489">Methyltransferase</keyword>
<name>A0A813XHW4_9BILA</name>
<evidence type="ECO:0000256" key="3">
    <source>
        <dbReference type="ARBA" id="ARBA00022679"/>
    </source>
</evidence>
<dbReference type="GO" id="GO:0032259">
    <property type="term" value="P:methylation"/>
    <property type="evidence" value="ECO:0007669"/>
    <property type="project" value="UniProtKB-KW"/>
</dbReference>
<dbReference type="PANTHER" id="PTHR10867:SF17">
    <property type="entry name" value="NICOTINAMIDE N-METHYLTRANSFERASE"/>
    <property type="match status" value="1"/>
</dbReference>
<dbReference type="GO" id="GO:0005829">
    <property type="term" value="C:cytosol"/>
    <property type="evidence" value="ECO:0007669"/>
    <property type="project" value="TreeGrafter"/>
</dbReference>
<evidence type="ECO:0000313" key="7">
    <source>
        <dbReference type="Proteomes" id="UP000663845"/>
    </source>
</evidence>
<keyword evidence="3" id="KW-0808">Transferase</keyword>
<dbReference type="SUPFAM" id="SSF53335">
    <property type="entry name" value="S-adenosyl-L-methionine-dependent methyltransferases"/>
    <property type="match status" value="1"/>
</dbReference>
<comment type="similarity">
    <text evidence="1">Belongs to the class I-like SAM-binding methyltransferase superfamily. NNMT/PNMT/TEMT family.</text>
</comment>
<comment type="caution">
    <text evidence="5">The sequence shown here is derived from an EMBL/GenBank/DDBJ whole genome shotgun (WGS) entry which is preliminary data.</text>
</comment>
<evidence type="ECO:0000256" key="4">
    <source>
        <dbReference type="ARBA" id="ARBA00022691"/>
    </source>
</evidence>
<dbReference type="PROSITE" id="PS51681">
    <property type="entry name" value="SAM_MT_NNMT_PNMT_TEMT"/>
    <property type="match status" value="1"/>
</dbReference>